<organism evidence="1 2">
    <name type="scientific">Sulfobacillus thermosulfidooxidans</name>
    <dbReference type="NCBI Taxonomy" id="28034"/>
    <lineage>
        <taxon>Bacteria</taxon>
        <taxon>Bacillati</taxon>
        <taxon>Bacillota</taxon>
        <taxon>Clostridia</taxon>
        <taxon>Eubacteriales</taxon>
        <taxon>Clostridiales Family XVII. Incertae Sedis</taxon>
        <taxon>Sulfobacillus</taxon>
    </lineage>
</organism>
<dbReference type="EMBL" id="PXYX01000120">
    <property type="protein sequence ID" value="PSR21094.1"/>
    <property type="molecule type" value="Genomic_DNA"/>
</dbReference>
<dbReference type="AlphaFoldDB" id="A0A2T2WFS8"/>
<accession>A0A2T2WFS8</accession>
<gene>
    <name evidence="1" type="ORF">C7B47_17495</name>
</gene>
<reference evidence="1 2" key="1">
    <citation type="journal article" date="2014" name="BMC Genomics">
        <title>Comparison of environmental and isolate Sulfobacillus genomes reveals diverse carbon, sulfur, nitrogen, and hydrogen metabolisms.</title>
        <authorList>
            <person name="Justice N.B."/>
            <person name="Norman A."/>
            <person name="Brown C.T."/>
            <person name="Singh A."/>
            <person name="Thomas B.C."/>
            <person name="Banfield J.F."/>
        </authorList>
    </citation>
    <scope>NUCLEOTIDE SEQUENCE [LARGE SCALE GENOMIC DNA]</scope>
    <source>
        <strain evidence="1">AMDSBA5</strain>
    </source>
</reference>
<evidence type="ECO:0000313" key="2">
    <source>
        <dbReference type="Proteomes" id="UP000242705"/>
    </source>
</evidence>
<proteinExistence type="predicted"/>
<sequence length="70" mass="7505">MSENRDQGVEDDEAAQWACNGPRIVGSRHDRWSSRLTAKSSVAARISGRIMGTARIAMGCMGFSGGEMMG</sequence>
<dbReference type="Proteomes" id="UP000242705">
    <property type="component" value="Unassembled WGS sequence"/>
</dbReference>
<protein>
    <submittedName>
        <fullName evidence="1">Uncharacterized protein</fullName>
    </submittedName>
</protein>
<name>A0A2T2WFS8_SULTH</name>
<evidence type="ECO:0000313" key="1">
    <source>
        <dbReference type="EMBL" id="PSR21094.1"/>
    </source>
</evidence>
<comment type="caution">
    <text evidence="1">The sequence shown here is derived from an EMBL/GenBank/DDBJ whole genome shotgun (WGS) entry which is preliminary data.</text>
</comment>